<gene>
    <name evidence="1" type="ORF">ORAREDHAP_LOCUS31231</name>
</gene>
<dbReference type="AlphaFoldDB" id="A0A6J5XD46"/>
<protein>
    <submittedName>
        <fullName evidence="1">Uncharacterized protein</fullName>
    </submittedName>
</protein>
<dbReference type="EMBL" id="CAEKKB010000005">
    <property type="protein sequence ID" value="CAB4309845.1"/>
    <property type="molecule type" value="Genomic_DNA"/>
</dbReference>
<proteinExistence type="predicted"/>
<evidence type="ECO:0000313" key="2">
    <source>
        <dbReference type="Proteomes" id="UP000507245"/>
    </source>
</evidence>
<name>A0A6J5XD46_PRUAR</name>
<reference evidence="2" key="1">
    <citation type="journal article" date="2020" name="Genome Biol.">
        <title>Gamete binning: chromosome-level and haplotype-resolved genome assembly enabled by high-throughput single-cell sequencing of gamete genomes.</title>
        <authorList>
            <person name="Campoy J.A."/>
            <person name="Sun H."/>
            <person name="Goel M."/>
            <person name="Jiao W.-B."/>
            <person name="Folz-Donahue K."/>
            <person name="Wang N."/>
            <person name="Rubio M."/>
            <person name="Liu C."/>
            <person name="Kukat C."/>
            <person name="Ruiz D."/>
            <person name="Huettel B."/>
            <person name="Schneeberger K."/>
        </authorList>
    </citation>
    <scope>NUCLEOTIDE SEQUENCE [LARGE SCALE GENOMIC DNA]</scope>
    <source>
        <strain evidence="2">cv. Rojo Pasion</strain>
    </source>
</reference>
<sequence>MYYDSHVTPNHNHATVTRRKALQSYIFNHPLTPTSPLPPDQNSLSLQQATIMPNDQLEMKAVKKKKKKKRHDIVG</sequence>
<organism evidence="1 2">
    <name type="scientific">Prunus armeniaca</name>
    <name type="common">Apricot</name>
    <name type="synonym">Armeniaca vulgaris</name>
    <dbReference type="NCBI Taxonomy" id="36596"/>
    <lineage>
        <taxon>Eukaryota</taxon>
        <taxon>Viridiplantae</taxon>
        <taxon>Streptophyta</taxon>
        <taxon>Embryophyta</taxon>
        <taxon>Tracheophyta</taxon>
        <taxon>Spermatophyta</taxon>
        <taxon>Magnoliopsida</taxon>
        <taxon>eudicotyledons</taxon>
        <taxon>Gunneridae</taxon>
        <taxon>Pentapetalae</taxon>
        <taxon>rosids</taxon>
        <taxon>fabids</taxon>
        <taxon>Rosales</taxon>
        <taxon>Rosaceae</taxon>
        <taxon>Amygdaloideae</taxon>
        <taxon>Amygdaleae</taxon>
        <taxon>Prunus</taxon>
    </lineage>
</organism>
<keyword evidence="2" id="KW-1185">Reference proteome</keyword>
<accession>A0A6J5XD46</accession>
<evidence type="ECO:0000313" key="1">
    <source>
        <dbReference type="EMBL" id="CAB4309845.1"/>
    </source>
</evidence>
<dbReference type="Proteomes" id="UP000507245">
    <property type="component" value="Unassembled WGS sequence"/>
</dbReference>